<reference evidence="2 3" key="1">
    <citation type="submission" date="2008-06" db="EMBL/GenBank/DDBJ databases">
        <title>Complete sequence of Chloroherpeton thalassium ATCC 35110.</title>
        <authorList>
            <consortium name="US DOE Joint Genome Institute"/>
            <person name="Lucas S."/>
            <person name="Copeland A."/>
            <person name="Lapidus A."/>
            <person name="Glavina del Rio T."/>
            <person name="Dalin E."/>
            <person name="Tice H."/>
            <person name="Bruce D."/>
            <person name="Goodwin L."/>
            <person name="Pitluck S."/>
            <person name="Schmutz J."/>
            <person name="Larimer F."/>
            <person name="Land M."/>
            <person name="Hauser L."/>
            <person name="Kyrpides N."/>
            <person name="Mikhailova N."/>
            <person name="Liu Z."/>
            <person name="Li T."/>
            <person name="Zhao F."/>
            <person name="Overmann J."/>
            <person name="Bryant D.A."/>
            <person name="Richardson P."/>
        </authorList>
    </citation>
    <scope>NUCLEOTIDE SEQUENCE [LARGE SCALE GENOMIC DNA]</scope>
    <source>
        <strain evidence="3">ATCC 35110 / GB-78</strain>
    </source>
</reference>
<organism evidence="2 3">
    <name type="scientific">Chloroherpeton thalassium (strain ATCC 35110 / GB-78)</name>
    <dbReference type="NCBI Taxonomy" id="517418"/>
    <lineage>
        <taxon>Bacteria</taxon>
        <taxon>Pseudomonadati</taxon>
        <taxon>Chlorobiota</taxon>
        <taxon>Chlorobiia</taxon>
        <taxon>Chlorobiales</taxon>
        <taxon>Chloroherpetonaceae</taxon>
        <taxon>Chloroherpeton</taxon>
    </lineage>
</organism>
<dbReference type="OrthoDB" id="663011at2"/>
<dbReference type="CDD" id="cd00038">
    <property type="entry name" value="CAP_ED"/>
    <property type="match status" value="1"/>
</dbReference>
<proteinExistence type="predicted"/>
<dbReference type="SUPFAM" id="SSF51206">
    <property type="entry name" value="cAMP-binding domain-like"/>
    <property type="match status" value="1"/>
</dbReference>
<name>B3QTX5_CHLT3</name>
<dbReference type="AlphaFoldDB" id="B3QTX5"/>
<dbReference type="Gene3D" id="2.60.120.10">
    <property type="entry name" value="Jelly Rolls"/>
    <property type="match status" value="1"/>
</dbReference>
<dbReference type="KEGG" id="cts:Ctha_1866"/>
<protein>
    <submittedName>
        <fullName evidence="2">Cyclic nucleotide-binding protein</fullName>
    </submittedName>
</protein>
<dbReference type="Pfam" id="PF00027">
    <property type="entry name" value="cNMP_binding"/>
    <property type="match status" value="1"/>
</dbReference>
<dbReference type="EMBL" id="CP001100">
    <property type="protein sequence ID" value="ACF14323.1"/>
    <property type="molecule type" value="Genomic_DNA"/>
</dbReference>
<dbReference type="STRING" id="517418.Ctha_1866"/>
<keyword evidence="3" id="KW-1185">Reference proteome</keyword>
<dbReference type="InterPro" id="IPR000595">
    <property type="entry name" value="cNMP-bd_dom"/>
</dbReference>
<dbReference type="HOGENOM" id="CLU_075053_9_0_10"/>
<accession>B3QTX5</accession>
<feature type="domain" description="Cyclic nucleotide-binding" evidence="1">
    <location>
        <begin position="11"/>
        <end position="105"/>
    </location>
</feature>
<dbReference type="InterPro" id="IPR014710">
    <property type="entry name" value="RmlC-like_jellyroll"/>
</dbReference>
<dbReference type="PROSITE" id="PS50042">
    <property type="entry name" value="CNMP_BINDING_3"/>
    <property type="match status" value="1"/>
</dbReference>
<dbReference type="Proteomes" id="UP000001208">
    <property type="component" value="Chromosome"/>
</dbReference>
<dbReference type="InterPro" id="IPR018490">
    <property type="entry name" value="cNMP-bd_dom_sf"/>
</dbReference>
<sequence>MNDLLAKAILRLKEFNDDELALFLSCFKTRRLEKGDFFINEGCLCEFLGFVNSGMLRAYFLKDGDERILQFYFPDYWVAEFLNIESKEPAEISIQALEPCEIQTITCEKMWEMNEVIPNFKLFGQMLINQRFVFFRKRTMSFLRDSPELRYKKLLQEQAEEIEKIPLQYIASYLGIRPESLSRIRKRLSEDSLSFL</sequence>
<evidence type="ECO:0000313" key="3">
    <source>
        <dbReference type="Proteomes" id="UP000001208"/>
    </source>
</evidence>
<evidence type="ECO:0000313" key="2">
    <source>
        <dbReference type="EMBL" id="ACF14323.1"/>
    </source>
</evidence>
<dbReference type="eggNOG" id="COG0664">
    <property type="taxonomic scope" value="Bacteria"/>
</dbReference>
<gene>
    <name evidence="2" type="ordered locus">Ctha_1866</name>
</gene>
<dbReference type="RefSeq" id="WP_012500407.1">
    <property type="nucleotide sequence ID" value="NC_011026.1"/>
</dbReference>
<evidence type="ECO:0000259" key="1">
    <source>
        <dbReference type="PROSITE" id="PS50042"/>
    </source>
</evidence>